<dbReference type="Proteomes" id="UP001211097">
    <property type="component" value="Chromosome"/>
</dbReference>
<dbReference type="GO" id="GO:0016740">
    <property type="term" value="F:transferase activity"/>
    <property type="evidence" value="ECO:0007669"/>
    <property type="project" value="UniProtKB-KW"/>
</dbReference>
<organism evidence="11">
    <name type="scientific">Polynucleobacter yangtzensis</name>
    <dbReference type="NCBI Taxonomy" id="1743159"/>
    <lineage>
        <taxon>Bacteria</taxon>
        <taxon>Pseudomonadati</taxon>
        <taxon>Pseudomonadota</taxon>
        <taxon>Betaproteobacteria</taxon>
        <taxon>Burkholderiales</taxon>
        <taxon>Burkholderiaceae</taxon>
        <taxon>Polynucleobacter</taxon>
    </lineage>
</organism>
<gene>
    <name evidence="11" type="ORF">PKF023_04040</name>
</gene>
<proteinExistence type="predicted"/>
<keyword evidence="6" id="KW-0479">Metal-binding</keyword>
<dbReference type="Pfam" id="PF02424">
    <property type="entry name" value="ApbE"/>
    <property type="match status" value="1"/>
</dbReference>
<comment type="cofactor">
    <cofactor evidence="1">
        <name>Mg(2+)</name>
        <dbReference type="ChEBI" id="CHEBI:18420"/>
    </cofactor>
</comment>
<dbReference type="EMBL" id="AP026973">
    <property type="protein sequence ID" value="BDT76601.1"/>
    <property type="molecule type" value="Genomic_DNA"/>
</dbReference>
<evidence type="ECO:0000256" key="10">
    <source>
        <dbReference type="ARBA" id="ARBA00048540"/>
    </source>
</evidence>
<evidence type="ECO:0000256" key="8">
    <source>
        <dbReference type="ARBA" id="ARBA00022842"/>
    </source>
</evidence>
<evidence type="ECO:0000256" key="4">
    <source>
        <dbReference type="ARBA" id="ARBA00022630"/>
    </source>
</evidence>
<keyword evidence="8" id="KW-0460">Magnesium</keyword>
<accession>A0A9C7FAZ0</accession>
<dbReference type="EC" id="2.7.1.180" evidence="2"/>
<dbReference type="GO" id="GO:0046872">
    <property type="term" value="F:metal ion binding"/>
    <property type="evidence" value="ECO:0007669"/>
    <property type="project" value="UniProtKB-KW"/>
</dbReference>
<keyword evidence="4" id="KW-0285">Flavoprotein</keyword>
<dbReference type="InterPro" id="IPR024932">
    <property type="entry name" value="ApbE"/>
</dbReference>
<reference evidence="11" key="1">
    <citation type="submission" date="2022-11" db="EMBL/GenBank/DDBJ databases">
        <title>Complete Genome Sequences of three Polynucleobacter sp. Subcluster PnecC Strains KF022, KF023, and KF032 Isolated from a Shallow Eutrophic Lake in Japan.</title>
        <authorList>
            <person name="Ogata Y."/>
            <person name="Watanabe K."/>
            <person name="Takemine S."/>
            <person name="Shindo C."/>
            <person name="Kurokawa R."/>
            <person name="Suda W."/>
        </authorList>
    </citation>
    <scope>NUCLEOTIDE SEQUENCE</scope>
    <source>
        <strain evidence="11">KF023</strain>
    </source>
</reference>
<evidence type="ECO:0000256" key="5">
    <source>
        <dbReference type="ARBA" id="ARBA00022679"/>
    </source>
</evidence>
<evidence type="ECO:0000256" key="9">
    <source>
        <dbReference type="ARBA" id="ARBA00031306"/>
    </source>
</evidence>
<keyword evidence="7" id="KW-0274">FAD</keyword>
<dbReference type="SUPFAM" id="SSF143631">
    <property type="entry name" value="ApbE-like"/>
    <property type="match status" value="1"/>
</dbReference>
<dbReference type="RefSeq" id="WP_281742995.1">
    <property type="nucleotide sequence ID" value="NZ_AP026973.1"/>
</dbReference>
<evidence type="ECO:0000256" key="6">
    <source>
        <dbReference type="ARBA" id="ARBA00022723"/>
    </source>
</evidence>
<comment type="catalytic activity">
    <reaction evidence="10">
        <text>L-threonyl-[protein] + FAD = FMN-L-threonyl-[protein] + AMP + H(+)</text>
        <dbReference type="Rhea" id="RHEA:36847"/>
        <dbReference type="Rhea" id="RHEA-COMP:11060"/>
        <dbReference type="Rhea" id="RHEA-COMP:11061"/>
        <dbReference type="ChEBI" id="CHEBI:15378"/>
        <dbReference type="ChEBI" id="CHEBI:30013"/>
        <dbReference type="ChEBI" id="CHEBI:57692"/>
        <dbReference type="ChEBI" id="CHEBI:74257"/>
        <dbReference type="ChEBI" id="CHEBI:456215"/>
        <dbReference type="EC" id="2.7.1.180"/>
    </reaction>
</comment>
<keyword evidence="5" id="KW-0808">Transferase</keyword>
<dbReference type="KEGG" id="pyt:PKF023_04040"/>
<sequence length="274" mass="29822">MIRCKPLLGTFVEISIRENQDGLEAVENAFNAIQKVHDLMGFHNPESELSLINQLAHKEAVEVHPWTAQVIKIAKEVYLASDGLFNCGIGHRLVAAGLLPRHITFTNHELGGIEDIQFLAPDLIKSDRPVCLDLGGIAKGFAVDMAVRVLISEGITSGSVNAGGDLRVFGKTALPIQIRDPELPEKLIEIGSLKDGAIATSSLYFAKRDQQLSHIINPLAQHLSEVHAEVLGSFSILAKECVYADALTKVLALSNNEYHPCFTRFSAQALRISA</sequence>
<protein>
    <recommendedName>
        <fullName evidence="3">FAD:protein FMN transferase</fullName>
        <ecNumber evidence="2">2.7.1.180</ecNumber>
    </recommendedName>
    <alternativeName>
        <fullName evidence="9">Flavin transferase</fullName>
    </alternativeName>
</protein>
<dbReference type="InterPro" id="IPR003374">
    <property type="entry name" value="ApbE-like_sf"/>
</dbReference>
<evidence type="ECO:0000256" key="3">
    <source>
        <dbReference type="ARBA" id="ARBA00016337"/>
    </source>
</evidence>
<dbReference type="PANTHER" id="PTHR30040">
    <property type="entry name" value="THIAMINE BIOSYNTHESIS LIPOPROTEIN APBE"/>
    <property type="match status" value="1"/>
</dbReference>
<evidence type="ECO:0000256" key="7">
    <source>
        <dbReference type="ARBA" id="ARBA00022827"/>
    </source>
</evidence>
<evidence type="ECO:0000256" key="1">
    <source>
        <dbReference type="ARBA" id="ARBA00001946"/>
    </source>
</evidence>
<name>A0A9C7FAZ0_9BURK</name>
<dbReference type="PANTHER" id="PTHR30040:SF2">
    <property type="entry name" value="FAD:PROTEIN FMN TRANSFERASE"/>
    <property type="match status" value="1"/>
</dbReference>
<evidence type="ECO:0000256" key="2">
    <source>
        <dbReference type="ARBA" id="ARBA00011955"/>
    </source>
</evidence>
<evidence type="ECO:0000313" key="11">
    <source>
        <dbReference type="EMBL" id="BDT76601.1"/>
    </source>
</evidence>
<dbReference type="Gene3D" id="3.10.520.10">
    <property type="entry name" value="ApbE-like domains"/>
    <property type="match status" value="1"/>
</dbReference>
<dbReference type="AlphaFoldDB" id="A0A9C7FAZ0"/>